<dbReference type="Proteomes" id="UP001320119">
    <property type="component" value="Chromosome"/>
</dbReference>
<evidence type="ECO:0008006" key="4">
    <source>
        <dbReference type="Google" id="ProtNLM"/>
    </source>
</evidence>
<sequence>MNKITERRMKNINRDRRQFIEKLGKWGISGSLLRASPMVAGMMYSRFAQAQDDRKFVLIYQPNGSPDGRYLTGGFSSPALSPLAPHASSIAALEMTISKPGNHGNLQQAAGAESYQGNVANGSSVNMQAAKVMGNLTPFRSIQLGVYSGPGGSAEPSADNNQAAGIDRLNGQAVGREWNSRIALQSIFSSAPPAPMPGTGGDTGPSIYAKRIKIAEANLRALDALEAKLDGDERAKLASHREAVENRQRIDMNSQQDYLDQMMSGGDSGGSSGGGSCSAPSVQSLGSPLQEYKAQAEIAAKALSCGLTNVASIQFNETQASWSPNDGTADSVPISGADHHGGNHSNDNAFLPQIIGYMNKGVSHLITRLKAEGIYDRTVVCVISEMGDGQNHTPGNGPITLASGMPNFRGAGTRNIGMDHYAIFSDVFTLLDIQPDGTMVHNYGPGALT</sequence>
<keyword evidence="3" id="KW-1185">Reference proteome</keyword>
<dbReference type="RefSeq" id="WP_236982286.1">
    <property type="nucleotide sequence ID" value="NZ_AP023086.1"/>
</dbReference>
<dbReference type="InterPro" id="IPR017850">
    <property type="entry name" value="Alkaline_phosphatase_core_sf"/>
</dbReference>
<dbReference type="KEGG" id="marq:MARGE09_P2331"/>
<dbReference type="InterPro" id="IPR011447">
    <property type="entry name" value="DUF1552"/>
</dbReference>
<evidence type="ECO:0000313" key="2">
    <source>
        <dbReference type="EMBL" id="BCD98130.1"/>
    </source>
</evidence>
<reference evidence="2 3" key="1">
    <citation type="journal article" date="2022" name="IScience">
        <title>An ultrasensitive nanofiber-based assay for enzymatic hydrolysis and deep-sea microbial degradation of cellulose.</title>
        <authorList>
            <person name="Tsudome M."/>
            <person name="Tachioka M."/>
            <person name="Miyazaki M."/>
            <person name="Uchimura K."/>
            <person name="Tsuda M."/>
            <person name="Takaki Y."/>
            <person name="Deguchi S."/>
        </authorList>
    </citation>
    <scope>NUCLEOTIDE SEQUENCE [LARGE SCALE GENOMIC DNA]</scope>
    <source>
        <strain evidence="2 3">GE09</strain>
    </source>
</reference>
<protein>
    <recommendedName>
        <fullName evidence="4">DUF1552 domain-containing protein</fullName>
    </recommendedName>
</protein>
<dbReference type="AlphaFoldDB" id="A0AAN2BKM7"/>
<feature type="compositionally biased region" description="Gly residues" evidence="1">
    <location>
        <begin position="266"/>
        <end position="276"/>
    </location>
</feature>
<name>A0AAN2BKM7_9GAMM</name>
<proteinExistence type="predicted"/>
<organism evidence="2 3">
    <name type="scientific">Marinagarivorans cellulosilyticus</name>
    <dbReference type="NCBI Taxonomy" id="2721545"/>
    <lineage>
        <taxon>Bacteria</taxon>
        <taxon>Pseudomonadati</taxon>
        <taxon>Pseudomonadota</taxon>
        <taxon>Gammaproteobacteria</taxon>
        <taxon>Cellvibrionales</taxon>
        <taxon>Cellvibrionaceae</taxon>
        <taxon>Marinagarivorans</taxon>
    </lineage>
</organism>
<dbReference type="Gene3D" id="3.40.720.10">
    <property type="entry name" value="Alkaline Phosphatase, subunit A"/>
    <property type="match status" value="1"/>
</dbReference>
<dbReference type="EMBL" id="AP023086">
    <property type="protein sequence ID" value="BCD98130.1"/>
    <property type="molecule type" value="Genomic_DNA"/>
</dbReference>
<feature type="region of interest" description="Disordered" evidence="1">
    <location>
        <begin position="259"/>
        <end position="284"/>
    </location>
</feature>
<evidence type="ECO:0000313" key="3">
    <source>
        <dbReference type="Proteomes" id="UP001320119"/>
    </source>
</evidence>
<evidence type="ECO:0000256" key="1">
    <source>
        <dbReference type="SAM" id="MobiDB-lite"/>
    </source>
</evidence>
<dbReference type="Pfam" id="PF07586">
    <property type="entry name" value="HXXSHH"/>
    <property type="match status" value="1"/>
</dbReference>
<gene>
    <name evidence="2" type="ORF">MARGE09_P2331</name>
</gene>
<accession>A0AAN2BKM7</accession>